<evidence type="ECO:0000313" key="1">
    <source>
        <dbReference type="EMBL" id="CAG8703951.1"/>
    </source>
</evidence>
<organism evidence="1 2">
    <name type="scientific">Racocetra persica</name>
    <dbReference type="NCBI Taxonomy" id="160502"/>
    <lineage>
        <taxon>Eukaryota</taxon>
        <taxon>Fungi</taxon>
        <taxon>Fungi incertae sedis</taxon>
        <taxon>Mucoromycota</taxon>
        <taxon>Glomeromycotina</taxon>
        <taxon>Glomeromycetes</taxon>
        <taxon>Diversisporales</taxon>
        <taxon>Gigasporaceae</taxon>
        <taxon>Racocetra</taxon>
    </lineage>
</organism>
<feature type="non-terminal residue" evidence="1">
    <location>
        <position position="175"/>
    </location>
</feature>
<name>A0ACA9PE47_9GLOM</name>
<accession>A0ACA9PE47</accession>
<proteinExistence type="predicted"/>
<dbReference type="Proteomes" id="UP000789920">
    <property type="component" value="Unassembled WGS sequence"/>
</dbReference>
<evidence type="ECO:0000313" key="2">
    <source>
        <dbReference type="Proteomes" id="UP000789920"/>
    </source>
</evidence>
<sequence length="175" mass="19740">MALFIGRLSLDTHPRDLEHIFDKYGRLNRLEVKRGYAFVEYQDERDASDAMKETDGLAIGQRTVVHHPEGIGVEAGVQEEAVCPYYNLQELLGFEEPTLFTSELSNQGGTNMSIQRPPIHSNEIILIRPKQTIKIDMGTVITVFQDILTTKEVEVVKDDTAVKIEDFLAVLKDPP</sequence>
<comment type="caution">
    <text evidence="1">The sequence shown here is derived from an EMBL/GenBank/DDBJ whole genome shotgun (WGS) entry which is preliminary data.</text>
</comment>
<keyword evidence="2" id="KW-1185">Reference proteome</keyword>
<protein>
    <submittedName>
        <fullName evidence="1">25261_t:CDS:1</fullName>
    </submittedName>
</protein>
<reference evidence="1" key="1">
    <citation type="submission" date="2021-06" db="EMBL/GenBank/DDBJ databases">
        <authorList>
            <person name="Kallberg Y."/>
            <person name="Tangrot J."/>
            <person name="Rosling A."/>
        </authorList>
    </citation>
    <scope>NUCLEOTIDE SEQUENCE</scope>
    <source>
        <strain evidence="1">MA461A</strain>
    </source>
</reference>
<gene>
    <name evidence="1" type="ORF">RPERSI_LOCUS10154</name>
</gene>
<dbReference type="EMBL" id="CAJVQC010019835">
    <property type="protein sequence ID" value="CAG8703951.1"/>
    <property type="molecule type" value="Genomic_DNA"/>
</dbReference>